<dbReference type="Gene3D" id="2.120.10.80">
    <property type="entry name" value="Kelch-type beta propeller"/>
    <property type="match status" value="2"/>
</dbReference>
<proteinExistence type="predicted"/>
<dbReference type="STRING" id="44941.A0A397W9H1"/>
<accession>A0A397W9H1</accession>
<evidence type="ECO:0008006" key="6">
    <source>
        <dbReference type="Google" id="ProtNLM"/>
    </source>
</evidence>
<organism evidence="4 5">
    <name type="scientific">Gigaspora rosea</name>
    <dbReference type="NCBI Taxonomy" id="44941"/>
    <lineage>
        <taxon>Eukaryota</taxon>
        <taxon>Fungi</taxon>
        <taxon>Fungi incertae sedis</taxon>
        <taxon>Mucoromycota</taxon>
        <taxon>Glomeromycotina</taxon>
        <taxon>Glomeromycetes</taxon>
        <taxon>Diversisporales</taxon>
        <taxon>Gigasporaceae</taxon>
        <taxon>Gigaspora</taxon>
    </lineage>
</organism>
<dbReference type="SUPFAM" id="SSF50965">
    <property type="entry name" value="Galactose oxidase, central domain"/>
    <property type="match status" value="1"/>
</dbReference>
<name>A0A397W9H1_9GLOM</name>
<keyword evidence="3" id="KW-0732">Signal</keyword>
<dbReference type="OrthoDB" id="10251809at2759"/>
<evidence type="ECO:0000313" key="5">
    <source>
        <dbReference type="Proteomes" id="UP000266673"/>
    </source>
</evidence>
<dbReference type="Pfam" id="PF07646">
    <property type="entry name" value="Kelch_2"/>
    <property type="match status" value="1"/>
</dbReference>
<dbReference type="EMBL" id="QKWP01000003">
    <property type="protein sequence ID" value="RIB30901.1"/>
    <property type="molecule type" value="Genomic_DNA"/>
</dbReference>
<dbReference type="InterPro" id="IPR006652">
    <property type="entry name" value="Kelch_1"/>
</dbReference>
<comment type="caution">
    <text evidence="4">The sequence shown here is derived from an EMBL/GenBank/DDBJ whole genome shotgun (WGS) entry which is preliminary data.</text>
</comment>
<dbReference type="PANTHER" id="PTHR46093:SF18">
    <property type="entry name" value="FIBRONECTIN TYPE-III DOMAIN-CONTAINING PROTEIN"/>
    <property type="match status" value="1"/>
</dbReference>
<dbReference type="AlphaFoldDB" id="A0A397W9H1"/>
<sequence length="266" mass="29095">MSYISFYIFAFLFNFTVAFAKFDPSTIFASSKYAPSARFGHSAVLTDTKLYFHGGFNGNENSNDFFYLDVCQDFSITDIPWDNLPFPGTPRNHQASACIGGENDDLIFMFGGNVTGNPHFTSKFDITNEKCTNLTSSGRKKNDLWIFDSYKLTWDISIAPNAPQDILGYSAITLPGGTILYLGGKYTSNGGLAPMGVGASGPAPPSRYYFSAVLTSDRRIIMFGGIGEDGSNLGDLWILDSETYEWSAENITNPNGLTINSHTATL</sequence>
<dbReference type="Pfam" id="PF01344">
    <property type="entry name" value="Kelch_1"/>
    <property type="match status" value="1"/>
</dbReference>
<protein>
    <recommendedName>
        <fullName evidence="6">Galactose oxidase</fullName>
    </recommendedName>
</protein>
<keyword evidence="2" id="KW-0677">Repeat</keyword>
<dbReference type="InterPro" id="IPR011043">
    <property type="entry name" value="Gal_Oxase/kelch_b-propeller"/>
</dbReference>
<feature type="chain" id="PRO_5017446829" description="Galactose oxidase" evidence="3">
    <location>
        <begin position="21"/>
        <end position="266"/>
    </location>
</feature>
<dbReference type="InterPro" id="IPR011498">
    <property type="entry name" value="Kelch_2"/>
</dbReference>
<evidence type="ECO:0000256" key="1">
    <source>
        <dbReference type="ARBA" id="ARBA00022441"/>
    </source>
</evidence>
<reference evidence="4 5" key="1">
    <citation type="submission" date="2018-06" db="EMBL/GenBank/DDBJ databases">
        <title>Comparative genomics reveals the genomic features of Rhizophagus irregularis, R. cerebriforme, R. diaphanum and Gigaspora rosea, and their symbiotic lifestyle signature.</title>
        <authorList>
            <person name="Morin E."/>
            <person name="San Clemente H."/>
            <person name="Chen E.C.H."/>
            <person name="De La Providencia I."/>
            <person name="Hainaut M."/>
            <person name="Kuo A."/>
            <person name="Kohler A."/>
            <person name="Murat C."/>
            <person name="Tang N."/>
            <person name="Roy S."/>
            <person name="Loubradou J."/>
            <person name="Henrissat B."/>
            <person name="Grigoriev I.V."/>
            <person name="Corradi N."/>
            <person name="Roux C."/>
            <person name="Martin F.M."/>
        </authorList>
    </citation>
    <scope>NUCLEOTIDE SEQUENCE [LARGE SCALE GENOMIC DNA]</scope>
    <source>
        <strain evidence="4 5">DAOM 194757</strain>
    </source>
</reference>
<dbReference type="InterPro" id="IPR015915">
    <property type="entry name" value="Kelch-typ_b-propeller"/>
</dbReference>
<dbReference type="PANTHER" id="PTHR46093">
    <property type="entry name" value="ACYL-COA-BINDING DOMAIN-CONTAINING PROTEIN 5"/>
    <property type="match status" value="1"/>
</dbReference>
<feature type="signal peptide" evidence="3">
    <location>
        <begin position="1"/>
        <end position="20"/>
    </location>
</feature>
<keyword evidence="5" id="KW-1185">Reference proteome</keyword>
<gene>
    <name evidence="4" type="ORF">C2G38_2151486</name>
</gene>
<evidence type="ECO:0000256" key="2">
    <source>
        <dbReference type="ARBA" id="ARBA00022737"/>
    </source>
</evidence>
<evidence type="ECO:0000256" key="3">
    <source>
        <dbReference type="SAM" id="SignalP"/>
    </source>
</evidence>
<evidence type="ECO:0000313" key="4">
    <source>
        <dbReference type="EMBL" id="RIB30901.1"/>
    </source>
</evidence>
<keyword evidence="1" id="KW-0880">Kelch repeat</keyword>
<dbReference type="Proteomes" id="UP000266673">
    <property type="component" value="Unassembled WGS sequence"/>
</dbReference>